<accession>A0A6J7NQ22</accession>
<dbReference type="EMBL" id="CAFBOK010000170">
    <property type="protein sequence ID" value="CAB4992064.1"/>
    <property type="molecule type" value="Genomic_DNA"/>
</dbReference>
<feature type="region of interest" description="Disordered" evidence="1">
    <location>
        <begin position="70"/>
        <end position="91"/>
    </location>
</feature>
<name>A0A6J7NQ22_9ZZZZ</name>
<evidence type="ECO:0000256" key="1">
    <source>
        <dbReference type="SAM" id="MobiDB-lite"/>
    </source>
</evidence>
<reference evidence="2" key="1">
    <citation type="submission" date="2020-05" db="EMBL/GenBank/DDBJ databases">
        <authorList>
            <person name="Chiriac C."/>
            <person name="Salcher M."/>
            <person name="Ghai R."/>
            <person name="Kavagutti S V."/>
        </authorList>
    </citation>
    <scope>NUCLEOTIDE SEQUENCE</scope>
</reference>
<gene>
    <name evidence="2" type="ORF">UFOPK3927_01360</name>
</gene>
<protein>
    <submittedName>
        <fullName evidence="2">Unannotated protein</fullName>
    </submittedName>
</protein>
<dbReference type="AlphaFoldDB" id="A0A6J7NQ22"/>
<organism evidence="2">
    <name type="scientific">freshwater metagenome</name>
    <dbReference type="NCBI Taxonomy" id="449393"/>
    <lineage>
        <taxon>unclassified sequences</taxon>
        <taxon>metagenomes</taxon>
        <taxon>ecological metagenomes</taxon>
    </lineage>
</organism>
<sequence length="129" mass="14110">MMSISTNGRDRETTIAHHHCRHAVPTRIRTRGIPEHLGIHMRMTVDETGCNHIATSIDLDLPAFRNFTNARDSSVGDSDIGDNTQRPGAVNDTSVANNKIEVHEPPLPFATVLPAPHSCCKPARIKGTI</sequence>
<evidence type="ECO:0000313" key="2">
    <source>
        <dbReference type="EMBL" id="CAB4992064.1"/>
    </source>
</evidence>
<proteinExistence type="predicted"/>